<dbReference type="Gene3D" id="3.40.30.10">
    <property type="entry name" value="Glutaredoxin"/>
    <property type="match status" value="1"/>
</dbReference>
<dbReference type="Gene3D" id="1.20.1050.10">
    <property type="match status" value="1"/>
</dbReference>
<sequence>MIIRPHLLYVYPWMPYPRRVIIYLREKRIPSRLVTIVRVSDPQHGDTAAPGFPPRPKGSLPILAIPNELLCPNATTRPSSPAAEDANGYEHVSQSLAIVAYLEGLCTAGAYGFPQSRPMRPLAAADPLTRARYEESLRLADELLPTWNPVRLFGTGLGPLKLPSAAYESLRWTHRQLAAVEAQLSRSGQYWESLKDEETAVTIADVVLYQFCEFTKEVYGVDVTTGGIDKEKDVYGRDAVKGYPNLRAFYEAFGERGSAQLYEEKGEVATQRVKEGGRTWWEGCGLDESA</sequence>
<proteinExistence type="predicted"/>
<dbReference type="Proteomes" id="UP000799772">
    <property type="component" value="Unassembled WGS sequence"/>
</dbReference>
<dbReference type="InterPro" id="IPR036282">
    <property type="entry name" value="Glutathione-S-Trfase_C_sf"/>
</dbReference>
<dbReference type="EMBL" id="ML978131">
    <property type="protein sequence ID" value="KAF2095669.1"/>
    <property type="molecule type" value="Genomic_DNA"/>
</dbReference>
<dbReference type="OrthoDB" id="3587182at2759"/>
<dbReference type="InterPro" id="IPR004045">
    <property type="entry name" value="Glutathione_S-Trfase_N"/>
</dbReference>
<comment type="caution">
    <text evidence="2">The sequence shown here is derived from an EMBL/GenBank/DDBJ whole genome shotgun (WGS) entry which is preliminary data.</text>
</comment>
<protein>
    <recommendedName>
        <fullName evidence="1">GST N-terminal domain-containing protein</fullName>
    </recommendedName>
</protein>
<organism evidence="2 3">
    <name type="scientific">Rhizodiscina lignyota</name>
    <dbReference type="NCBI Taxonomy" id="1504668"/>
    <lineage>
        <taxon>Eukaryota</taxon>
        <taxon>Fungi</taxon>
        <taxon>Dikarya</taxon>
        <taxon>Ascomycota</taxon>
        <taxon>Pezizomycotina</taxon>
        <taxon>Dothideomycetes</taxon>
        <taxon>Pleosporomycetidae</taxon>
        <taxon>Aulographales</taxon>
        <taxon>Rhizodiscinaceae</taxon>
        <taxon>Rhizodiscina</taxon>
    </lineage>
</organism>
<evidence type="ECO:0000259" key="1">
    <source>
        <dbReference type="Pfam" id="PF13409"/>
    </source>
</evidence>
<evidence type="ECO:0000313" key="3">
    <source>
        <dbReference type="Proteomes" id="UP000799772"/>
    </source>
</evidence>
<feature type="domain" description="GST N-terminal" evidence="1">
    <location>
        <begin position="13"/>
        <end position="103"/>
    </location>
</feature>
<accession>A0A9P4I7Z9</accession>
<dbReference type="SUPFAM" id="SSF47616">
    <property type="entry name" value="GST C-terminal domain-like"/>
    <property type="match status" value="1"/>
</dbReference>
<dbReference type="Pfam" id="PF13409">
    <property type="entry name" value="GST_N_2"/>
    <property type="match status" value="1"/>
</dbReference>
<dbReference type="InterPro" id="IPR036249">
    <property type="entry name" value="Thioredoxin-like_sf"/>
</dbReference>
<reference evidence="2" key="1">
    <citation type="journal article" date="2020" name="Stud. Mycol.">
        <title>101 Dothideomycetes genomes: a test case for predicting lifestyles and emergence of pathogens.</title>
        <authorList>
            <person name="Haridas S."/>
            <person name="Albert R."/>
            <person name="Binder M."/>
            <person name="Bloem J."/>
            <person name="Labutti K."/>
            <person name="Salamov A."/>
            <person name="Andreopoulos B."/>
            <person name="Baker S."/>
            <person name="Barry K."/>
            <person name="Bills G."/>
            <person name="Bluhm B."/>
            <person name="Cannon C."/>
            <person name="Castanera R."/>
            <person name="Culley D."/>
            <person name="Daum C."/>
            <person name="Ezra D."/>
            <person name="Gonzalez J."/>
            <person name="Henrissat B."/>
            <person name="Kuo A."/>
            <person name="Liang C."/>
            <person name="Lipzen A."/>
            <person name="Lutzoni F."/>
            <person name="Magnuson J."/>
            <person name="Mondo S."/>
            <person name="Nolan M."/>
            <person name="Ohm R."/>
            <person name="Pangilinan J."/>
            <person name="Park H.-J."/>
            <person name="Ramirez L."/>
            <person name="Alfaro M."/>
            <person name="Sun H."/>
            <person name="Tritt A."/>
            <person name="Yoshinaga Y."/>
            <person name="Zwiers L.-H."/>
            <person name="Turgeon B."/>
            <person name="Goodwin S."/>
            <person name="Spatafora J."/>
            <person name="Crous P."/>
            <person name="Grigoriev I."/>
        </authorList>
    </citation>
    <scope>NUCLEOTIDE SEQUENCE</scope>
    <source>
        <strain evidence="2">CBS 133067</strain>
    </source>
</reference>
<dbReference type="AlphaFoldDB" id="A0A9P4I7Z9"/>
<name>A0A9P4I7Z9_9PEZI</name>
<keyword evidence="3" id="KW-1185">Reference proteome</keyword>
<evidence type="ECO:0000313" key="2">
    <source>
        <dbReference type="EMBL" id="KAF2095669.1"/>
    </source>
</evidence>
<gene>
    <name evidence="2" type="ORF">NA57DRAFT_79382</name>
</gene>
<dbReference type="SUPFAM" id="SSF52833">
    <property type="entry name" value="Thioredoxin-like"/>
    <property type="match status" value="1"/>
</dbReference>